<dbReference type="RefSeq" id="WP_215620711.1">
    <property type="nucleotide sequence ID" value="NZ_CP076134.1"/>
</dbReference>
<sequence length="85" mass="9370">MLEVFTVKPKPGAVAVIVSDWDDSRERNLIVSFNEMIGGNLTVSDEFTFSGPHTMTAARWEKAARTGIFLSLSSLEEAMKRIAPP</sequence>
<proteinExistence type="predicted"/>
<evidence type="ECO:0000313" key="2">
    <source>
        <dbReference type="Proteomes" id="UP000680839"/>
    </source>
</evidence>
<evidence type="ECO:0000313" key="1">
    <source>
        <dbReference type="EMBL" id="QWG11855.1"/>
    </source>
</evidence>
<name>A0A975NBQ2_9BRAD</name>
<accession>A0A975NBQ2</accession>
<dbReference type="AlphaFoldDB" id="A0A975NBQ2"/>
<dbReference type="EMBL" id="CP076134">
    <property type="protein sequence ID" value="QWG11855.1"/>
    <property type="molecule type" value="Genomic_DNA"/>
</dbReference>
<dbReference type="Proteomes" id="UP000680839">
    <property type="component" value="Chromosome"/>
</dbReference>
<organism evidence="1 2">
    <name type="scientific">Bradyrhizobium sediminis</name>
    <dbReference type="NCBI Taxonomy" id="2840469"/>
    <lineage>
        <taxon>Bacteria</taxon>
        <taxon>Pseudomonadati</taxon>
        <taxon>Pseudomonadota</taxon>
        <taxon>Alphaproteobacteria</taxon>
        <taxon>Hyphomicrobiales</taxon>
        <taxon>Nitrobacteraceae</taxon>
        <taxon>Bradyrhizobium</taxon>
    </lineage>
</organism>
<gene>
    <name evidence="1" type="ORF">KMZ29_19285</name>
</gene>
<reference evidence="1" key="1">
    <citation type="submission" date="2021-06" db="EMBL/GenBank/DDBJ databases">
        <title>Bradyrhizobium sp. S2-20-1 Genome sequencing.</title>
        <authorList>
            <person name="Jin L."/>
        </authorList>
    </citation>
    <scope>NUCLEOTIDE SEQUENCE</scope>
    <source>
        <strain evidence="1">S2-20-1</strain>
    </source>
</reference>
<protein>
    <submittedName>
        <fullName evidence="1">Uncharacterized protein</fullName>
    </submittedName>
</protein>